<evidence type="ECO:0000313" key="2">
    <source>
        <dbReference type="Proteomes" id="UP001152798"/>
    </source>
</evidence>
<name>A0A9P0EDT8_NEZVI</name>
<proteinExistence type="predicted"/>
<reference evidence="1" key="1">
    <citation type="submission" date="2022-01" db="EMBL/GenBank/DDBJ databases">
        <authorList>
            <person name="King R."/>
        </authorList>
    </citation>
    <scope>NUCLEOTIDE SEQUENCE</scope>
</reference>
<evidence type="ECO:0000313" key="1">
    <source>
        <dbReference type="EMBL" id="CAH1395013.1"/>
    </source>
</evidence>
<protein>
    <submittedName>
        <fullName evidence="1">Uncharacterized protein</fullName>
    </submittedName>
</protein>
<dbReference type="Proteomes" id="UP001152798">
    <property type="component" value="Chromosome 3"/>
</dbReference>
<dbReference type="EMBL" id="OV725079">
    <property type="protein sequence ID" value="CAH1395013.1"/>
    <property type="molecule type" value="Genomic_DNA"/>
</dbReference>
<gene>
    <name evidence="1" type="ORF">NEZAVI_LOCUS5360</name>
</gene>
<accession>A0A9P0EDT8</accession>
<sequence>MLQMLIYALTKVWYNRTYLRMFRISEITGATHFHSYCERPLAV</sequence>
<keyword evidence="2" id="KW-1185">Reference proteome</keyword>
<organism evidence="1 2">
    <name type="scientific">Nezara viridula</name>
    <name type="common">Southern green stink bug</name>
    <name type="synonym">Cimex viridulus</name>
    <dbReference type="NCBI Taxonomy" id="85310"/>
    <lineage>
        <taxon>Eukaryota</taxon>
        <taxon>Metazoa</taxon>
        <taxon>Ecdysozoa</taxon>
        <taxon>Arthropoda</taxon>
        <taxon>Hexapoda</taxon>
        <taxon>Insecta</taxon>
        <taxon>Pterygota</taxon>
        <taxon>Neoptera</taxon>
        <taxon>Paraneoptera</taxon>
        <taxon>Hemiptera</taxon>
        <taxon>Heteroptera</taxon>
        <taxon>Panheteroptera</taxon>
        <taxon>Pentatomomorpha</taxon>
        <taxon>Pentatomoidea</taxon>
        <taxon>Pentatomidae</taxon>
        <taxon>Pentatominae</taxon>
        <taxon>Nezara</taxon>
    </lineage>
</organism>
<dbReference type="AlphaFoldDB" id="A0A9P0EDT8"/>